<dbReference type="KEGG" id="rjg:CCGE525_33285"/>
<feature type="domain" description="Transcriptional regulator DauR-like HTH" evidence="2">
    <location>
        <begin position="154"/>
        <end position="215"/>
    </location>
</feature>
<dbReference type="Pfam" id="PF08348">
    <property type="entry name" value="PAS_6"/>
    <property type="match status" value="1"/>
</dbReference>
<dbReference type="AlphaFoldDB" id="A0A387FXV9"/>
<sequence>MPPMSKKLAVSAKEPTSEEDVLRFASVAEAIAMLLKPHVEVVIHDLKTSKIAYIANNISRRQVGDSSLTDLKDIGSLDTDVIGPYRKTNFDGRQLKSVTSVLRERNGPPYGLLCINFDIEPMELARDALNMLTAFQGSGKQPSALFQTDWQETVNAAIAGFLGERGLAASALAKEDHAGLVEALEQEGYFAIRNLVPYLARLLGISRATVYKHLREARQKKVQARAT</sequence>
<keyword evidence="4" id="KW-1185">Reference proteome</keyword>
<dbReference type="PANTHER" id="PTHR35568:SF1">
    <property type="entry name" value="TRANSCRIPTIONAL REGULATOR DAUR"/>
    <property type="match status" value="1"/>
</dbReference>
<organism evidence="3 4">
    <name type="scientific">Rhizobium jaguaris</name>
    <dbReference type="NCBI Taxonomy" id="1312183"/>
    <lineage>
        <taxon>Bacteria</taxon>
        <taxon>Pseudomonadati</taxon>
        <taxon>Pseudomonadota</taxon>
        <taxon>Alphaproteobacteria</taxon>
        <taxon>Hyphomicrobiales</taxon>
        <taxon>Rhizobiaceae</taxon>
        <taxon>Rhizobium/Agrobacterium group</taxon>
        <taxon>Rhizobium</taxon>
    </lineage>
</organism>
<dbReference type="Proteomes" id="UP000282195">
    <property type="component" value="Plasmid pRCCGE525c"/>
</dbReference>
<reference evidence="3 4" key="1">
    <citation type="submission" date="2018-10" db="EMBL/GenBank/DDBJ databases">
        <title>Rhizobium etli, R. leguminosarum and a new Rhizobium genospecies from Phaseolus dumosus.</title>
        <authorList>
            <person name="Ramirez-Puebla S.T."/>
            <person name="Rogel-Hernandez M.A."/>
            <person name="Guerrero G."/>
            <person name="Ormeno-Orrillo E."/>
            <person name="Martinez-Romero J.C."/>
            <person name="Negrete-Yankelevich S."/>
            <person name="Martinez-Romero E."/>
        </authorList>
    </citation>
    <scope>NUCLEOTIDE SEQUENCE [LARGE SCALE GENOMIC DNA]</scope>
    <source>
        <strain evidence="3 4">CCGE525</strain>
        <plasmid evidence="4">prccge525c</plasmid>
    </source>
</reference>
<dbReference type="Pfam" id="PF13309">
    <property type="entry name" value="HTH_22"/>
    <property type="match status" value="1"/>
</dbReference>
<evidence type="ECO:0000259" key="2">
    <source>
        <dbReference type="Pfam" id="PF13309"/>
    </source>
</evidence>
<dbReference type="PANTHER" id="PTHR35568">
    <property type="entry name" value="TRANSCRIPTIONAL REGULATOR DAUR"/>
    <property type="match status" value="1"/>
</dbReference>
<dbReference type="InterPro" id="IPR039445">
    <property type="entry name" value="DauR-like_HTH"/>
</dbReference>
<feature type="domain" description="YheO-like" evidence="1">
    <location>
        <begin position="24"/>
        <end position="126"/>
    </location>
</feature>
<accession>A0A387FXV9</accession>
<dbReference type="EMBL" id="CP032695">
    <property type="protein sequence ID" value="AYG63519.1"/>
    <property type="molecule type" value="Genomic_DNA"/>
</dbReference>
<geneLocation type="plasmid" evidence="4">
    <name>prccge525c</name>
</geneLocation>
<dbReference type="OrthoDB" id="9796595at2"/>
<keyword evidence="3" id="KW-0614">Plasmid</keyword>
<evidence type="ECO:0008006" key="5">
    <source>
        <dbReference type="Google" id="ProtNLM"/>
    </source>
</evidence>
<protein>
    <recommendedName>
        <fullName evidence="5">Transcriptional regulator</fullName>
    </recommendedName>
</protein>
<evidence type="ECO:0000313" key="4">
    <source>
        <dbReference type="Proteomes" id="UP000282195"/>
    </source>
</evidence>
<name>A0A387FXV9_9HYPH</name>
<evidence type="ECO:0000313" key="3">
    <source>
        <dbReference type="EMBL" id="AYG63519.1"/>
    </source>
</evidence>
<evidence type="ECO:0000259" key="1">
    <source>
        <dbReference type="Pfam" id="PF08348"/>
    </source>
</evidence>
<dbReference type="InterPro" id="IPR039446">
    <property type="entry name" value="DauR-like"/>
</dbReference>
<gene>
    <name evidence="3" type="ORF">CCGE525_33285</name>
</gene>
<proteinExistence type="predicted"/>
<dbReference type="InterPro" id="IPR013559">
    <property type="entry name" value="YheO"/>
</dbReference>